<organism evidence="2 3">
    <name type="scientific">Panicum virgatum</name>
    <name type="common">Blackwell switchgrass</name>
    <dbReference type="NCBI Taxonomy" id="38727"/>
    <lineage>
        <taxon>Eukaryota</taxon>
        <taxon>Viridiplantae</taxon>
        <taxon>Streptophyta</taxon>
        <taxon>Embryophyta</taxon>
        <taxon>Tracheophyta</taxon>
        <taxon>Spermatophyta</taxon>
        <taxon>Magnoliopsida</taxon>
        <taxon>Liliopsida</taxon>
        <taxon>Poales</taxon>
        <taxon>Poaceae</taxon>
        <taxon>PACMAD clade</taxon>
        <taxon>Panicoideae</taxon>
        <taxon>Panicodae</taxon>
        <taxon>Paniceae</taxon>
        <taxon>Panicinae</taxon>
        <taxon>Panicum</taxon>
        <taxon>Panicum sect. Hiantes</taxon>
    </lineage>
</organism>
<reference evidence="2" key="1">
    <citation type="submission" date="2020-05" db="EMBL/GenBank/DDBJ databases">
        <title>WGS assembly of Panicum virgatum.</title>
        <authorList>
            <person name="Lovell J.T."/>
            <person name="Jenkins J."/>
            <person name="Shu S."/>
            <person name="Juenger T.E."/>
            <person name="Schmutz J."/>
        </authorList>
    </citation>
    <scope>NUCLEOTIDE SEQUENCE</scope>
    <source>
        <strain evidence="2">AP13</strain>
    </source>
</reference>
<protein>
    <recommendedName>
        <fullName evidence="1">DUF1618 domain-containing protein</fullName>
    </recommendedName>
</protein>
<sequence length="352" mass="40337">MWRRKSAAAFPSWVLLEPFILRRDKAASFPNETKAPISFSGTTSCGDAFLLAFHLAEPPRISSLYAHDFFVFDASATNVARSLVHLPVCTEPPFDYSRLDGSLRRRRRRHRPRLEEPRRVDVPRLLAVRSMGLLSRGEQEFAVATLDVHMPKDILFADIFWMTDSVVPIGRWLCWIDYCRGILFCDVFAKPKPTVFYLRLPLDKFPKSNNRGRTCSWMNRRFVDVARSDDRGYKALKPGAGFTITCHTLMLGSVNEWDKETIGSVVWHKDWTVTSNELWLANPAELLPREVPTFPQVNIDKPHVVHFLVTEFGYVMKKMWVVAIDMSTSKVQSCSQYVNGRDEMTLELSGSS</sequence>
<gene>
    <name evidence="2" type="ORF">PVAP13_1NG051600</name>
</gene>
<comment type="caution">
    <text evidence="2">The sequence shown here is derived from an EMBL/GenBank/DDBJ whole genome shotgun (WGS) entry which is preliminary data.</text>
</comment>
<dbReference type="AlphaFoldDB" id="A0A8T0WY02"/>
<feature type="domain" description="DUF1618" evidence="1">
    <location>
        <begin position="175"/>
        <end position="306"/>
    </location>
</feature>
<evidence type="ECO:0000313" key="3">
    <source>
        <dbReference type="Proteomes" id="UP000823388"/>
    </source>
</evidence>
<name>A0A8T0WY02_PANVG</name>
<keyword evidence="3" id="KW-1185">Reference proteome</keyword>
<accession>A0A8T0WY02</accession>
<dbReference type="PANTHER" id="PTHR33074:SF128">
    <property type="entry name" value="EXPRESSED PROTEIN"/>
    <property type="match status" value="1"/>
</dbReference>
<dbReference type="Pfam" id="PF07762">
    <property type="entry name" value="DUF1618"/>
    <property type="match status" value="1"/>
</dbReference>
<dbReference type="Proteomes" id="UP000823388">
    <property type="component" value="Chromosome 1N"/>
</dbReference>
<dbReference type="EMBL" id="CM029038">
    <property type="protein sequence ID" value="KAG2648089.1"/>
    <property type="molecule type" value="Genomic_DNA"/>
</dbReference>
<proteinExistence type="predicted"/>
<evidence type="ECO:0000259" key="1">
    <source>
        <dbReference type="Pfam" id="PF07762"/>
    </source>
</evidence>
<evidence type="ECO:0000313" key="2">
    <source>
        <dbReference type="EMBL" id="KAG2648089.1"/>
    </source>
</evidence>
<dbReference type="PANTHER" id="PTHR33074">
    <property type="entry name" value="EXPRESSED PROTEIN-RELATED"/>
    <property type="match status" value="1"/>
</dbReference>
<dbReference type="InterPro" id="IPR011676">
    <property type="entry name" value="DUF1618"/>
</dbReference>